<keyword evidence="2" id="KW-0812">Transmembrane</keyword>
<protein>
    <recommendedName>
        <fullName evidence="5">Late embryogenesis abundant protein LEA-2 subgroup domain-containing protein</fullName>
    </recommendedName>
</protein>
<accession>A0A1X2GP78</accession>
<feature type="region of interest" description="Disordered" evidence="1">
    <location>
        <begin position="97"/>
        <end position="139"/>
    </location>
</feature>
<sequence>MRRNDPYRTARKTHSPAGSCESNQLKSVDAHSRSASDSSTTKLTSSNHDRPDYYTDDPYARHHRTDSTPSHPLPNVTSLGDTNNMAQIQDDQFQPRTHSYLPYSNHQPTQRLYQTPSSSLALDDSGRLHSFSTPDGKPVGSLLQDNFTMDMVDTPIRQQRKEELPAIDLAVPKSRHHRCLGLGRKGKLLVFAFFVIVVLILLLYFVCPRALNVSVVQGTLFSSNTGSNNTLTSPNNASTGYSNNWNISVSIDNTANWVPIHINQLDLFVYDASTGIGIGNGSTSALQLNPKSQSLIFINTTIDYHSSNPSDPTLVDIGEACTSAQITTGTPHAFDLLFVFTYRLRTLAWSLSTSVRPSDFICPDQNI</sequence>
<evidence type="ECO:0000313" key="3">
    <source>
        <dbReference type="EMBL" id="ORX58208.1"/>
    </source>
</evidence>
<feature type="compositionally biased region" description="Polar residues" evidence="1">
    <location>
        <begin position="35"/>
        <end position="46"/>
    </location>
</feature>
<evidence type="ECO:0000256" key="2">
    <source>
        <dbReference type="SAM" id="Phobius"/>
    </source>
</evidence>
<evidence type="ECO:0000256" key="1">
    <source>
        <dbReference type="SAM" id="MobiDB-lite"/>
    </source>
</evidence>
<dbReference type="EMBL" id="MCGT01000007">
    <property type="protein sequence ID" value="ORX58208.1"/>
    <property type="molecule type" value="Genomic_DNA"/>
</dbReference>
<dbReference type="OrthoDB" id="5582002at2759"/>
<reference evidence="3 4" key="1">
    <citation type="submission" date="2016-07" db="EMBL/GenBank/DDBJ databases">
        <title>Pervasive Adenine N6-methylation of Active Genes in Fungi.</title>
        <authorList>
            <consortium name="DOE Joint Genome Institute"/>
            <person name="Mondo S.J."/>
            <person name="Dannebaum R.O."/>
            <person name="Kuo R.C."/>
            <person name="Labutti K."/>
            <person name="Haridas S."/>
            <person name="Kuo A."/>
            <person name="Salamov A."/>
            <person name="Ahrendt S.R."/>
            <person name="Lipzen A."/>
            <person name="Sullivan W."/>
            <person name="Andreopoulos W.B."/>
            <person name="Clum A."/>
            <person name="Lindquist E."/>
            <person name="Daum C."/>
            <person name="Ramamoorthy G.K."/>
            <person name="Gryganskyi A."/>
            <person name="Culley D."/>
            <person name="Magnuson J.K."/>
            <person name="James T.Y."/>
            <person name="O'Malley M.A."/>
            <person name="Stajich J.E."/>
            <person name="Spatafora J.W."/>
            <person name="Visel A."/>
            <person name="Grigoriev I.V."/>
        </authorList>
    </citation>
    <scope>NUCLEOTIDE SEQUENCE [LARGE SCALE GENOMIC DNA]</scope>
    <source>
        <strain evidence="3 4">NRRL 3301</strain>
    </source>
</reference>
<dbReference type="Proteomes" id="UP000242146">
    <property type="component" value="Unassembled WGS sequence"/>
</dbReference>
<evidence type="ECO:0008006" key="5">
    <source>
        <dbReference type="Google" id="ProtNLM"/>
    </source>
</evidence>
<gene>
    <name evidence="3" type="ORF">DM01DRAFT_1405835</name>
</gene>
<feature type="transmembrane region" description="Helical" evidence="2">
    <location>
        <begin position="188"/>
        <end position="206"/>
    </location>
</feature>
<keyword evidence="2" id="KW-0472">Membrane</keyword>
<dbReference type="AlphaFoldDB" id="A0A1X2GP78"/>
<dbReference type="STRING" id="101127.A0A1X2GP78"/>
<keyword evidence="2" id="KW-1133">Transmembrane helix</keyword>
<feature type="compositionally biased region" description="Polar residues" evidence="1">
    <location>
        <begin position="67"/>
        <end position="82"/>
    </location>
</feature>
<name>A0A1X2GP78_9FUNG</name>
<comment type="caution">
    <text evidence="3">The sequence shown here is derived from an EMBL/GenBank/DDBJ whole genome shotgun (WGS) entry which is preliminary data.</text>
</comment>
<proteinExistence type="predicted"/>
<keyword evidence="4" id="KW-1185">Reference proteome</keyword>
<organism evidence="3 4">
    <name type="scientific">Hesseltinella vesiculosa</name>
    <dbReference type="NCBI Taxonomy" id="101127"/>
    <lineage>
        <taxon>Eukaryota</taxon>
        <taxon>Fungi</taxon>
        <taxon>Fungi incertae sedis</taxon>
        <taxon>Mucoromycota</taxon>
        <taxon>Mucoromycotina</taxon>
        <taxon>Mucoromycetes</taxon>
        <taxon>Mucorales</taxon>
        <taxon>Cunninghamellaceae</taxon>
        <taxon>Hesseltinella</taxon>
    </lineage>
</organism>
<feature type="compositionally biased region" description="Polar residues" evidence="1">
    <location>
        <begin position="97"/>
        <end position="120"/>
    </location>
</feature>
<evidence type="ECO:0000313" key="4">
    <source>
        <dbReference type="Proteomes" id="UP000242146"/>
    </source>
</evidence>
<feature type="region of interest" description="Disordered" evidence="1">
    <location>
        <begin position="1"/>
        <end position="82"/>
    </location>
</feature>